<keyword evidence="3" id="KW-1185">Reference proteome</keyword>
<dbReference type="PANTHER" id="PTHR43404">
    <property type="entry name" value="LIPOPOLYSACCHARIDE CHOLINEPHOSPHOTRANSFERASE LICD"/>
    <property type="match status" value="1"/>
</dbReference>
<evidence type="ECO:0000313" key="2">
    <source>
        <dbReference type="EMBL" id="MEQ2380250.1"/>
    </source>
</evidence>
<reference evidence="2 3" key="1">
    <citation type="submission" date="2024-03" db="EMBL/GenBank/DDBJ databases">
        <title>Human intestinal bacterial collection.</title>
        <authorList>
            <person name="Pauvert C."/>
            <person name="Hitch T.C.A."/>
            <person name="Clavel T."/>
        </authorList>
    </citation>
    <scope>NUCLEOTIDE SEQUENCE [LARGE SCALE GENOMIC DNA]</scope>
    <source>
        <strain evidence="2 3">CLA-AA-H255</strain>
    </source>
</reference>
<dbReference type="InterPro" id="IPR052942">
    <property type="entry name" value="LPS_cholinephosphotransferase"/>
</dbReference>
<dbReference type="Pfam" id="PF04991">
    <property type="entry name" value="LicD"/>
    <property type="match status" value="1"/>
</dbReference>
<sequence length="281" mass="33525">MMSDKYVLNEEETRKMHNVQLEMMIELDKICRKYNIKYILEGGSLLGAVRHKGFIPWDNDMDVRMLRPDYERFCEIANKELSQGIFFQNYNTDKGYPWLYGKLRKQGTKAVRLGQDRLKMESGIWLDIFPCDGVPDNNAEKKIHNKVAKLCRKTLYARTARYITNKWYVKLGWNIVCIIPRKFVYKVSEYMSRKYTIYNCKKVGIIGWHGIEDVNGFELRYFNELTELEFEGHKFYCPKDWDNYLRYAYGDDYMVIPSVENRQVDLNFQEFDLGKEGEKIC</sequence>
<accession>A0ABV1BWY5</accession>
<name>A0ABV1BWY5_9FIRM</name>
<dbReference type="EMBL" id="JBBMER010000007">
    <property type="protein sequence ID" value="MEQ2380250.1"/>
    <property type="molecule type" value="Genomic_DNA"/>
</dbReference>
<dbReference type="RefSeq" id="WP_349153775.1">
    <property type="nucleotide sequence ID" value="NZ_JBBMER010000007.1"/>
</dbReference>
<dbReference type="PANTHER" id="PTHR43404:SF2">
    <property type="entry name" value="LIPOPOLYSACCHARIDE CHOLINEPHOSPHOTRANSFERASE LICD"/>
    <property type="match status" value="1"/>
</dbReference>
<gene>
    <name evidence="2" type="ORF">WMO14_10195</name>
</gene>
<dbReference type="Proteomes" id="UP001442364">
    <property type="component" value="Unassembled WGS sequence"/>
</dbReference>
<evidence type="ECO:0000313" key="3">
    <source>
        <dbReference type="Proteomes" id="UP001442364"/>
    </source>
</evidence>
<evidence type="ECO:0000259" key="1">
    <source>
        <dbReference type="Pfam" id="PF04991"/>
    </source>
</evidence>
<comment type="caution">
    <text evidence="2">The sequence shown here is derived from an EMBL/GenBank/DDBJ whole genome shotgun (WGS) entry which is preliminary data.</text>
</comment>
<proteinExistence type="predicted"/>
<protein>
    <submittedName>
        <fullName evidence="2">LicD family protein</fullName>
    </submittedName>
</protein>
<organism evidence="2 3">
    <name type="scientific">[Lactobacillus] rogosae</name>
    <dbReference type="NCBI Taxonomy" id="706562"/>
    <lineage>
        <taxon>Bacteria</taxon>
        <taxon>Bacillati</taxon>
        <taxon>Bacillota</taxon>
        <taxon>Clostridia</taxon>
        <taxon>Lachnospirales</taxon>
        <taxon>Lachnospiraceae</taxon>
        <taxon>Lachnospira</taxon>
    </lineage>
</organism>
<feature type="domain" description="LicD/FKTN/FKRP nucleotidyltransferase" evidence="1">
    <location>
        <begin position="31"/>
        <end position="250"/>
    </location>
</feature>
<dbReference type="InterPro" id="IPR007074">
    <property type="entry name" value="LicD/FKTN/FKRP_NTP_transf"/>
</dbReference>